<name>A0A1B9GMM8_9TREE</name>
<dbReference type="Gene3D" id="3.30.460.20">
    <property type="entry name" value="CorA soluble domain-like"/>
    <property type="match status" value="1"/>
</dbReference>
<feature type="compositionally biased region" description="Basic residues" evidence="8">
    <location>
        <begin position="110"/>
        <end position="124"/>
    </location>
</feature>
<dbReference type="EMBL" id="KI669509">
    <property type="protein sequence ID" value="OCF32320.1"/>
    <property type="molecule type" value="Genomic_DNA"/>
</dbReference>
<dbReference type="STRING" id="1296120.A0A1B9GMM8"/>
<feature type="compositionally biased region" description="Pro residues" evidence="8">
    <location>
        <begin position="586"/>
        <end position="595"/>
    </location>
</feature>
<feature type="transmembrane region" description="Helical" evidence="9">
    <location>
        <begin position="727"/>
        <end position="747"/>
    </location>
</feature>
<evidence type="ECO:0000313" key="11">
    <source>
        <dbReference type="Proteomes" id="UP000092666"/>
    </source>
</evidence>
<evidence type="ECO:0000256" key="5">
    <source>
        <dbReference type="ARBA" id="ARBA00022692"/>
    </source>
</evidence>
<gene>
    <name evidence="10" type="ORF">I316_05988</name>
</gene>
<dbReference type="Pfam" id="PF01544">
    <property type="entry name" value="CorA"/>
    <property type="match status" value="1"/>
</dbReference>
<accession>A0A1B9GMM8</accession>
<dbReference type="InterPro" id="IPR045863">
    <property type="entry name" value="CorA_TM1_TM2"/>
</dbReference>
<evidence type="ECO:0000256" key="9">
    <source>
        <dbReference type="SAM" id="Phobius"/>
    </source>
</evidence>
<feature type="region of interest" description="Disordered" evidence="8">
    <location>
        <begin position="505"/>
        <end position="566"/>
    </location>
</feature>
<feature type="compositionally biased region" description="Low complexity" evidence="8">
    <location>
        <begin position="1"/>
        <end position="17"/>
    </location>
</feature>
<dbReference type="AlphaFoldDB" id="A0A1B9GMM8"/>
<evidence type="ECO:0000256" key="8">
    <source>
        <dbReference type="SAM" id="MobiDB-lite"/>
    </source>
</evidence>
<organism evidence="10 11">
    <name type="scientific">Kwoniella heveanensis BCC8398</name>
    <dbReference type="NCBI Taxonomy" id="1296120"/>
    <lineage>
        <taxon>Eukaryota</taxon>
        <taxon>Fungi</taxon>
        <taxon>Dikarya</taxon>
        <taxon>Basidiomycota</taxon>
        <taxon>Agaricomycotina</taxon>
        <taxon>Tremellomycetes</taxon>
        <taxon>Tremellales</taxon>
        <taxon>Cryptococcaceae</taxon>
        <taxon>Kwoniella</taxon>
    </lineage>
</organism>
<feature type="compositionally biased region" description="Gly residues" evidence="8">
    <location>
        <begin position="96"/>
        <end position="105"/>
    </location>
</feature>
<comment type="similarity">
    <text evidence="2">Belongs to the CorA metal ion transporter (MIT) (TC 1.A.35) family.</text>
</comment>
<reference evidence="10 11" key="1">
    <citation type="submission" date="2013-07" db="EMBL/GenBank/DDBJ databases">
        <title>The Genome Sequence of Cryptococcus heveanensis BCC8398.</title>
        <authorList>
            <consortium name="The Broad Institute Genome Sequencing Platform"/>
            <person name="Cuomo C."/>
            <person name="Litvintseva A."/>
            <person name="Chen Y."/>
            <person name="Heitman J."/>
            <person name="Sun S."/>
            <person name="Springer D."/>
            <person name="Dromer F."/>
            <person name="Young S.K."/>
            <person name="Zeng Q."/>
            <person name="Gargeya S."/>
            <person name="Fitzgerald M."/>
            <person name="Abouelleil A."/>
            <person name="Alvarado L."/>
            <person name="Berlin A.M."/>
            <person name="Chapman S.B."/>
            <person name="Dewar J."/>
            <person name="Goldberg J."/>
            <person name="Griggs A."/>
            <person name="Gujja S."/>
            <person name="Hansen M."/>
            <person name="Howarth C."/>
            <person name="Imamovic A."/>
            <person name="Larimer J."/>
            <person name="McCowan C."/>
            <person name="Murphy C."/>
            <person name="Pearson M."/>
            <person name="Priest M."/>
            <person name="Roberts A."/>
            <person name="Saif S."/>
            <person name="Shea T."/>
            <person name="Sykes S."/>
            <person name="Wortman J."/>
            <person name="Nusbaum C."/>
            <person name="Birren B."/>
        </authorList>
    </citation>
    <scope>NUCLEOTIDE SEQUENCE [LARGE SCALE GENOMIC DNA]</scope>
    <source>
        <strain evidence="10 11">BCC8398</strain>
    </source>
</reference>
<feature type="compositionally biased region" description="Polar residues" evidence="8">
    <location>
        <begin position="79"/>
        <end position="94"/>
    </location>
</feature>
<dbReference type="PANTHER" id="PTHR46494:SF1">
    <property type="entry name" value="CORA FAMILY METAL ION TRANSPORTER (EUROFUNG)"/>
    <property type="match status" value="1"/>
</dbReference>
<feature type="region of interest" description="Disordered" evidence="8">
    <location>
        <begin position="586"/>
        <end position="607"/>
    </location>
</feature>
<dbReference type="SUPFAM" id="SSF143865">
    <property type="entry name" value="CorA soluble domain-like"/>
    <property type="match status" value="1"/>
</dbReference>
<sequence>MSSPPTHHGSSHGSRPPIATTQSGSFRTRALAVSAAHRIATSPTTPQTQIHVHQGTPTSVRSGHSHHHQQGDIEANPLSPHSSNTPLSPTSPASGQGIGIYGTGAPGNAHMRHRRKSNHRHKNQNHLAQYRWLTTSAGGGTGDEPGVDVKSKRDEEAYGHLKNKTKVTVVDYSSNPDEDGTNLKCDFPGERLKEWLDSDHGKRRTNEDGRPAGVRWIHIDGLNWEVIKTLVLHYGLHPLAVEDSLRATNTPRSKLDFYRNHLYLQILIHHTTPADGDRLSMVADELAQGGGREEFIDDDNNSVLGTEDAEPVRKGGLVGKIGSIFRSERRVAKLPEGVEGVFEPSVVLARHAGGNQTFEKQAHTLTVNELSAKYMVPIRRGILSVFMLRDGTLISMDSKPTREVLAPIYGRLEDESSLLRRSGDVSMLAEAILDVAADLAIEISQTFEAEILKLEASVLVDPQMETVRHLHILSSQLIRLRRSLTPLLHVCYIVRDQDTQRSVAASAMVPASGQSRSRTPFPGQMSGGSASGIGTQMAGQQHHGLTALHSHPSQNPNGTNGNSLGLGFGLGNTNGHNGFNLGAGMPPAPSRPGTPGPGAARGGGGNGVPVAPGMRDTESAMNLFGISPDQAAAAGLGFFSPMTKVYIGDVIDHLEIIVGSMEQFVATCDHLTDYVFNVLSFQTNESMERLSIVTVLFLPLTFIASYFGMNFDDFDALHQDVVYFWKIAIPCTAAFFVIFSFSYLRAFSETLYRKLMRWRRLKGMGSSGSATGRARVRARKGM</sequence>
<dbReference type="GO" id="GO:0015087">
    <property type="term" value="F:cobalt ion transmembrane transporter activity"/>
    <property type="evidence" value="ECO:0007669"/>
    <property type="project" value="TreeGrafter"/>
</dbReference>
<evidence type="ECO:0000256" key="7">
    <source>
        <dbReference type="ARBA" id="ARBA00023136"/>
    </source>
</evidence>
<evidence type="ECO:0000256" key="3">
    <source>
        <dbReference type="ARBA" id="ARBA00022448"/>
    </source>
</evidence>
<keyword evidence="11" id="KW-1185">Reference proteome</keyword>
<dbReference type="InterPro" id="IPR002523">
    <property type="entry name" value="MgTranspt_CorA/ZnTranspt_ZntB"/>
</dbReference>
<evidence type="ECO:0000256" key="2">
    <source>
        <dbReference type="ARBA" id="ARBA00009765"/>
    </source>
</evidence>
<evidence type="ECO:0000256" key="1">
    <source>
        <dbReference type="ARBA" id="ARBA00004651"/>
    </source>
</evidence>
<dbReference type="GO" id="GO:0050897">
    <property type="term" value="F:cobalt ion binding"/>
    <property type="evidence" value="ECO:0007669"/>
    <property type="project" value="TreeGrafter"/>
</dbReference>
<evidence type="ECO:0000313" key="10">
    <source>
        <dbReference type="EMBL" id="OCF32320.1"/>
    </source>
</evidence>
<evidence type="ECO:0000256" key="6">
    <source>
        <dbReference type="ARBA" id="ARBA00022989"/>
    </source>
</evidence>
<dbReference type="PANTHER" id="PTHR46494">
    <property type="entry name" value="CORA FAMILY METAL ION TRANSPORTER (EUROFUNG)"/>
    <property type="match status" value="1"/>
</dbReference>
<keyword evidence="5 9" id="KW-0812">Transmembrane</keyword>
<protein>
    <recommendedName>
        <fullName evidence="12">Magnesium transporter</fullName>
    </recommendedName>
</protein>
<dbReference type="InterPro" id="IPR045861">
    <property type="entry name" value="CorA_cytoplasmic_dom"/>
</dbReference>
<keyword evidence="7 9" id="KW-0472">Membrane</keyword>
<keyword evidence="4" id="KW-1003">Cell membrane</keyword>
<dbReference type="OrthoDB" id="165352at2759"/>
<dbReference type="Gene3D" id="1.20.58.340">
    <property type="entry name" value="Magnesium transport protein CorA, transmembrane region"/>
    <property type="match status" value="2"/>
</dbReference>
<dbReference type="SUPFAM" id="SSF144083">
    <property type="entry name" value="Magnesium transport protein CorA, transmembrane region"/>
    <property type="match status" value="1"/>
</dbReference>
<evidence type="ECO:0000256" key="4">
    <source>
        <dbReference type="ARBA" id="ARBA00022475"/>
    </source>
</evidence>
<evidence type="ECO:0008006" key="12">
    <source>
        <dbReference type="Google" id="ProtNLM"/>
    </source>
</evidence>
<keyword evidence="6 9" id="KW-1133">Transmembrane helix</keyword>
<feature type="region of interest" description="Disordered" evidence="8">
    <location>
        <begin position="1"/>
        <end position="124"/>
    </location>
</feature>
<dbReference type="GO" id="GO:0015095">
    <property type="term" value="F:magnesium ion transmembrane transporter activity"/>
    <property type="evidence" value="ECO:0007669"/>
    <property type="project" value="TreeGrafter"/>
</dbReference>
<feature type="transmembrane region" description="Helical" evidence="9">
    <location>
        <begin position="690"/>
        <end position="707"/>
    </location>
</feature>
<dbReference type="Proteomes" id="UP000092666">
    <property type="component" value="Unassembled WGS sequence"/>
</dbReference>
<proteinExistence type="inferred from homology"/>
<reference evidence="11" key="2">
    <citation type="submission" date="2013-12" db="EMBL/GenBank/DDBJ databases">
        <title>Evolution of pathogenesis and genome organization in the Tremellales.</title>
        <authorList>
            <person name="Cuomo C."/>
            <person name="Litvintseva A."/>
            <person name="Heitman J."/>
            <person name="Chen Y."/>
            <person name="Sun S."/>
            <person name="Springer D."/>
            <person name="Dromer F."/>
            <person name="Young S."/>
            <person name="Zeng Q."/>
            <person name="Chapman S."/>
            <person name="Gujja S."/>
            <person name="Saif S."/>
            <person name="Birren B."/>
        </authorList>
    </citation>
    <scope>NUCLEOTIDE SEQUENCE [LARGE SCALE GENOMIC DNA]</scope>
    <source>
        <strain evidence="11">BCC8398</strain>
    </source>
</reference>
<dbReference type="GO" id="GO:0005886">
    <property type="term" value="C:plasma membrane"/>
    <property type="evidence" value="ECO:0007669"/>
    <property type="project" value="UniProtKB-SubCell"/>
</dbReference>
<keyword evidence="3" id="KW-0813">Transport</keyword>
<dbReference type="GO" id="GO:0000287">
    <property type="term" value="F:magnesium ion binding"/>
    <property type="evidence" value="ECO:0007669"/>
    <property type="project" value="TreeGrafter"/>
</dbReference>
<feature type="compositionally biased region" description="Polar residues" evidence="8">
    <location>
        <begin position="41"/>
        <end position="62"/>
    </location>
</feature>
<comment type="subcellular location">
    <subcellularLocation>
        <location evidence="1">Cell membrane</location>
        <topology evidence="1">Multi-pass membrane protein</topology>
    </subcellularLocation>
</comment>